<evidence type="ECO:0000313" key="4">
    <source>
        <dbReference type="RefSeq" id="XP_033537244.1"/>
    </source>
</evidence>
<dbReference type="Pfam" id="PF06985">
    <property type="entry name" value="HET"/>
    <property type="match status" value="1"/>
</dbReference>
<feature type="domain" description="Heterokaryon incompatibility" evidence="1">
    <location>
        <begin position="184"/>
        <end position="330"/>
    </location>
</feature>
<organism evidence="2">
    <name type="scientific">Eremomyces bilateralis CBS 781.70</name>
    <dbReference type="NCBI Taxonomy" id="1392243"/>
    <lineage>
        <taxon>Eukaryota</taxon>
        <taxon>Fungi</taxon>
        <taxon>Dikarya</taxon>
        <taxon>Ascomycota</taxon>
        <taxon>Pezizomycotina</taxon>
        <taxon>Dothideomycetes</taxon>
        <taxon>Dothideomycetes incertae sedis</taxon>
        <taxon>Eremomycetales</taxon>
        <taxon>Eremomycetaceae</taxon>
        <taxon>Eremomyces</taxon>
    </lineage>
</organism>
<proteinExistence type="predicted"/>
<dbReference type="GeneID" id="54414823"/>
<accession>A0A6G1GC52</accession>
<reference evidence="2 4" key="1">
    <citation type="submission" date="2020-01" db="EMBL/GenBank/DDBJ databases">
        <authorList>
            <consortium name="DOE Joint Genome Institute"/>
            <person name="Haridas S."/>
            <person name="Albert R."/>
            <person name="Binder M."/>
            <person name="Bloem J."/>
            <person name="Labutti K."/>
            <person name="Salamov A."/>
            <person name="Andreopoulos B."/>
            <person name="Baker S.E."/>
            <person name="Barry K."/>
            <person name="Bills G."/>
            <person name="Bluhm B.H."/>
            <person name="Cannon C."/>
            <person name="Castanera R."/>
            <person name="Culley D.E."/>
            <person name="Daum C."/>
            <person name="Ezra D."/>
            <person name="Gonzalez J.B."/>
            <person name="Henrissat B."/>
            <person name="Kuo A."/>
            <person name="Liang C."/>
            <person name="Lipzen A."/>
            <person name="Lutzoni F."/>
            <person name="Magnuson J."/>
            <person name="Mondo S."/>
            <person name="Nolan M."/>
            <person name="Ohm R."/>
            <person name="Pangilinan J."/>
            <person name="Park H.-J."/>
            <person name="Ramirez L."/>
            <person name="Alfaro M."/>
            <person name="Sun H."/>
            <person name="Tritt A."/>
            <person name="Yoshinaga Y."/>
            <person name="Zwiers L.-H."/>
            <person name="Turgeon B.G."/>
            <person name="Goodwin S.B."/>
            <person name="Spatafora J.W."/>
            <person name="Crous P.W."/>
            <person name="Grigoriev I.V."/>
        </authorList>
    </citation>
    <scope>NUCLEOTIDE SEQUENCE</scope>
    <source>
        <strain evidence="2 4">CBS 781.70</strain>
    </source>
</reference>
<gene>
    <name evidence="2 4" type="ORF">P152DRAFT_190964</name>
</gene>
<dbReference type="PANTHER" id="PTHR33112">
    <property type="entry name" value="DOMAIN PROTEIN, PUTATIVE-RELATED"/>
    <property type="match status" value="1"/>
</dbReference>
<dbReference type="Proteomes" id="UP000504638">
    <property type="component" value="Unplaced"/>
</dbReference>
<protein>
    <submittedName>
        <fullName evidence="2 4">HET-domain-containing protein</fullName>
    </submittedName>
</protein>
<dbReference type="RefSeq" id="XP_033537244.1">
    <property type="nucleotide sequence ID" value="XM_033674253.1"/>
</dbReference>
<dbReference type="AlphaFoldDB" id="A0A6G1GC52"/>
<dbReference type="OrthoDB" id="5135333at2759"/>
<evidence type="ECO:0000259" key="1">
    <source>
        <dbReference type="Pfam" id="PF06985"/>
    </source>
</evidence>
<reference evidence="4" key="2">
    <citation type="submission" date="2020-04" db="EMBL/GenBank/DDBJ databases">
        <authorList>
            <consortium name="NCBI Genome Project"/>
        </authorList>
    </citation>
    <scope>NUCLEOTIDE SEQUENCE</scope>
    <source>
        <strain evidence="4">CBS 781.70</strain>
    </source>
</reference>
<name>A0A6G1GC52_9PEZI</name>
<keyword evidence="3" id="KW-1185">Reference proteome</keyword>
<reference evidence="4" key="3">
    <citation type="submission" date="2025-04" db="UniProtKB">
        <authorList>
            <consortium name="RefSeq"/>
        </authorList>
    </citation>
    <scope>IDENTIFICATION</scope>
    <source>
        <strain evidence="4">CBS 781.70</strain>
    </source>
</reference>
<evidence type="ECO:0000313" key="3">
    <source>
        <dbReference type="Proteomes" id="UP000504638"/>
    </source>
</evidence>
<sequence length="744" mass="84027">MVGICQSCQSLVEQALESRHRYGSEHADLDLKTLLSRRSSCTFCDFILRIFYPSSSYGANNPSPESTILAMSTAIGSYWDRAQYVPLKRLELTVFGDDDGLGGTESTKSAFVLPLRPPGLSSLCCGRRVKPSLDFGLVQEWLDLCDTKHSHSSQEPSAEALALPFRLIDTQKACVVELEITSRYAALSYVWGDCKRLLLNKDTYPMLTTPHALDSSRTEVPATFRDAIELAQRLGFQYLWIDALCIVQERAESAFKNHLKLMNEIYDNAQLTIVSGMPNAETGLPGMRSHPRSPVQQEVTHGDLHFSSAQPFAQAIGNLPWESRGWTLQEKIFSTRLLIFTESQAFYQCQSAVWQEDTILESEALGLPQLYLEEHSREGHKSFEQPGHAKYRRSMSDPFPTSGYKSTITVYSQRDLTNDEDVLFALEGILSNLKPRLGPHFSGIPSLIFGEGLLWRFEDPRTLQRRIEFPTWSFLGWKSPEKYPVSFQEACSRRTNFHISFHRLDWAKGDLSPSLRLIESQPGSSSEYGGQTEEWPRYRKPAFRPLKRISIQLLNRVSTSPSSSSVAKRSLSFDPAKDHLSLTLSPVAINGAQYTSQLKISRQSLRSVVSQTICFLTMTAKLLIAEETLISLDPKLPNEGHIIRNPVSLEEIGTIVLPEFYQVEQSKLGDFIVVNTGMTSLSRKSRREYLEGEDEIDEVDEEVMSVMLIEYRDGIAYRVQLCDDVVLLNKWKSVNPKWQAIAMA</sequence>
<dbReference type="PANTHER" id="PTHR33112:SF12">
    <property type="entry name" value="HETEROKARYON INCOMPATIBILITY DOMAIN-CONTAINING PROTEIN"/>
    <property type="match status" value="1"/>
</dbReference>
<evidence type="ECO:0000313" key="2">
    <source>
        <dbReference type="EMBL" id="KAF1815613.1"/>
    </source>
</evidence>
<dbReference type="InterPro" id="IPR010730">
    <property type="entry name" value="HET"/>
</dbReference>
<dbReference type="EMBL" id="ML975151">
    <property type="protein sequence ID" value="KAF1815613.1"/>
    <property type="molecule type" value="Genomic_DNA"/>
</dbReference>